<accession>I0IP37</accession>
<protein>
    <submittedName>
        <fullName evidence="3">Putative glycosyl transferase family protein</fullName>
    </submittedName>
</protein>
<keyword evidence="1" id="KW-1133">Transmembrane helix</keyword>
<feature type="domain" description="Glycosyltransferase 2-like" evidence="2">
    <location>
        <begin position="6"/>
        <end position="158"/>
    </location>
</feature>
<reference evidence="3 4" key="1">
    <citation type="journal article" date="2012" name="J. Bacteriol.">
        <title>Complete Genome Sequence of Leptospirillum ferrooxidans Strain C2-3, Isolated from a Fresh Volcanic Ash Deposit on the Island of Miyake, Japan.</title>
        <authorList>
            <person name="Fujimura R."/>
            <person name="Sato Y."/>
            <person name="Nishizawa T."/>
            <person name="Oshima K."/>
            <person name="Kim S.-W."/>
            <person name="Hattori M."/>
            <person name="Kamijo T."/>
            <person name="Ohta H."/>
        </authorList>
    </citation>
    <scope>NUCLEOTIDE SEQUENCE [LARGE SCALE GENOMIC DNA]</scope>
    <source>
        <strain evidence="3 4">C2-3</strain>
    </source>
</reference>
<dbReference type="GO" id="GO:0016740">
    <property type="term" value="F:transferase activity"/>
    <property type="evidence" value="ECO:0007669"/>
    <property type="project" value="UniProtKB-KW"/>
</dbReference>
<dbReference type="EMBL" id="AP012342">
    <property type="protein sequence ID" value="BAM07036.1"/>
    <property type="molecule type" value="Genomic_DNA"/>
</dbReference>
<keyword evidence="4" id="KW-1185">Reference proteome</keyword>
<proteinExistence type="predicted"/>
<reference evidence="4" key="2">
    <citation type="submission" date="2012-03" db="EMBL/GenBank/DDBJ databases">
        <title>The complete genome sequence of the pioneer microbe on fresh volcanic deposit, Leptospirillum ferrooxidans strain C2-3.</title>
        <authorList>
            <person name="Fujimura R."/>
            <person name="Sato Y."/>
            <person name="Nishizawa T."/>
            <person name="Nanba K."/>
            <person name="Oshima K."/>
            <person name="Hattori M."/>
            <person name="Kamijo T."/>
            <person name="Ohta H."/>
        </authorList>
    </citation>
    <scope>NUCLEOTIDE SEQUENCE [LARGE SCALE GENOMIC DNA]</scope>
    <source>
        <strain evidence="4">C2-3</strain>
    </source>
</reference>
<dbReference type="KEGG" id="lfc:LFE_1353"/>
<dbReference type="Pfam" id="PF00535">
    <property type="entry name" value="Glycos_transf_2"/>
    <property type="match status" value="1"/>
</dbReference>
<dbReference type="SUPFAM" id="SSF53448">
    <property type="entry name" value="Nucleotide-diphospho-sugar transferases"/>
    <property type="match status" value="1"/>
</dbReference>
<sequence length="322" mass="35507">MIRIAVLIPCLNEALTIGKVIDDFHKSLPGCSIFVCDNASIDQSAEISRLRGATVLHEHRKGKGFVVSRMFRDIDASIYLLVDGDDTYDPEIAGSMVKLVSEGYDLVNGVRVAEKTREAYRPGHAIGNIVLTDTVQLLFGDAVTDMLSGYKALSRRFVKSFPVFSEGFEIETEIVVHALELGVSIINVKAPYRSRPPGSQSKLHSFRDGQRILMQILILLKQEKPLLLFSLFGLYLTLMSLAVGIPVIQEYFQTGLVPRLPTALLSTGMMILAFLSFFAGLILDTVSRGRKEAKMLAFLSIPSPDHSEITSLDPFDGKILDS</sequence>
<keyword evidence="1" id="KW-0812">Transmembrane</keyword>
<dbReference type="Gene3D" id="3.90.550.10">
    <property type="entry name" value="Spore Coat Polysaccharide Biosynthesis Protein SpsA, Chain A"/>
    <property type="match status" value="1"/>
</dbReference>
<dbReference type="OrthoDB" id="9810303at2"/>
<dbReference type="PATRIC" id="fig|1162668.3.peg.1596"/>
<evidence type="ECO:0000313" key="4">
    <source>
        <dbReference type="Proteomes" id="UP000007382"/>
    </source>
</evidence>
<evidence type="ECO:0000259" key="2">
    <source>
        <dbReference type="Pfam" id="PF00535"/>
    </source>
</evidence>
<keyword evidence="3" id="KW-0808">Transferase</keyword>
<feature type="transmembrane region" description="Helical" evidence="1">
    <location>
        <begin position="260"/>
        <end position="283"/>
    </location>
</feature>
<dbReference type="InterPro" id="IPR050256">
    <property type="entry name" value="Glycosyltransferase_2"/>
</dbReference>
<dbReference type="CDD" id="cd04179">
    <property type="entry name" value="DPM_DPG-synthase_like"/>
    <property type="match status" value="1"/>
</dbReference>
<gene>
    <name evidence="3" type="ordered locus">LFE_1353</name>
</gene>
<keyword evidence="1" id="KW-0472">Membrane</keyword>
<name>I0IP37_LEPFC</name>
<dbReference type="InterPro" id="IPR029044">
    <property type="entry name" value="Nucleotide-diphossugar_trans"/>
</dbReference>
<evidence type="ECO:0000256" key="1">
    <source>
        <dbReference type="SAM" id="Phobius"/>
    </source>
</evidence>
<dbReference type="HOGENOM" id="CLU_033536_7_3_0"/>
<dbReference type="STRING" id="1162668.LFE_1353"/>
<dbReference type="AlphaFoldDB" id="I0IP37"/>
<dbReference type="RefSeq" id="WP_014449524.1">
    <property type="nucleotide sequence ID" value="NC_017094.1"/>
</dbReference>
<dbReference type="InterPro" id="IPR001173">
    <property type="entry name" value="Glyco_trans_2-like"/>
</dbReference>
<dbReference type="PANTHER" id="PTHR48090">
    <property type="entry name" value="UNDECAPRENYL-PHOSPHATE 4-DEOXY-4-FORMAMIDO-L-ARABINOSE TRANSFERASE-RELATED"/>
    <property type="match status" value="1"/>
</dbReference>
<feature type="transmembrane region" description="Helical" evidence="1">
    <location>
        <begin position="226"/>
        <end position="248"/>
    </location>
</feature>
<dbReference type="eggNOG" id="COG1215">
    <property type="taxonomic scope" value="Bacteria"/>
</dbReference>
<evidence type="ECO:0000313" key="3">
    <source>
        <dbReference type="EMBL" id="BAM07036.1"/>
    </source>
</evidence>
<dbReference type="Proteomes" id="UP000007382">
    <property type="component" value="Chromosome"/>
</dbReference>
<organism evidence="3 4">
    <name type="scientific">Leptospirillum ferrooxidans (strain C2-3)</name>
    <dbReference type="NCBI Taxonomy" id="1162668"/>
    <lineage>
        <taxon>Bacteria</taxon>
        <taxon>Pseudomonadati</taxon>
        <taxon>Nitrospirota</taxon>
        <taxon>Nitrospiria</taxon>
        <taxon>Nitrospirales</taxon>
        <taxon>Nitrospiraceae</taxon>
        <taxon>Leptospirillum</taxon>
    </lineage>
</organism>
<dbReference type="PANTHER" id="PTHR48090:SF7">
    <property type="entry name" value="RFBJ PROTEIN"/>
    <property type="match status" value="1"/>
</dbReference>